<feature type="domain" description="BD-FAE-like" evidence="2">
    <location>
        <begin position="40"/>
        <end position="223"/>
    </location>
</feature>
<keyword evidence="4" id="KW-1185">Reference proteome</keyword>
<dbReference type="Pfam" id="PF20434">
    <property type="entry name" value="BD-FAE"/>
    <property type="match status" value="1"/>
</dbReference>
<dbReference type="PANTHER" id="PTHR48081:SF6">
    <property type="entry name" value="PEPTIDASE S9 PROLYL OLIGOPEPTIDASE CATALYTIC DOMAIN-CONTAINING PROTEIN"/>
    <property type="match status" value="1"/>
</dbReference>
<sequence>MEYIRQEIIPHTPGRDPKQAAVLEGYLPDVSQEIDPGRLRPAVLVLPGGAYAMTSETEGEPVALKFAAAGACAFLLWYSVAPARFPQALCEVLTALRLIRQNAVLWNIDPERVAVCGFSAGGHLAASAGVFWDRDFVKEILGRTGPSLRPDRLILCYPVLGGTRYTHRASMENLLGESPSQALPRQMDLYEQVDERTPETFLWHTAEDECVPPMGSLLFAQALLRHGVACELHLYPRGGHGLSLGNYLSADEPFSPHGHTVSQWFDNAVRFLYE</sequence>
<dbReference type="Gene3D" id="3.40.50.1820">
    <property type="entry name" value="alpha/beta hydrolase"/>
    <property type="match status" value="1"/>
</dbReference>
<evidence type="ECO:0000259" key="2">
    <source>
        <dbReference type="Pfam" id="PF20434"/>
    </source>
</evidence>
<evidence type="ECO:0000256" key="1">
    <source>
        <dbReference type="ARBA" id="ARBA00022801"/>
    </source>
</evidence>
<dbReference type="GO" id="GO:0016787">
    <property type="term" value="F:hydrolase activity"/>
    <property type="evidence" value="ECO:0007669"/>
    <property type="project" value="UniProtKB-KW"/>
</dbReference>
<protein>
    <submittedName>
        <fullName evidence="3">Acetyl esterase/lipase</fullName>
    </submittedName>
</protein>
<accession>A0A9X8UJQ0</accession>
<evidence type="ECO:0000313" key="3">
    <source>
        <dbReference type="EMBL" id="TCL43379.1"/>
    </source>
</evidence>
<reference evidence="3 4" key="1">
    <citation type="submission" date="2019-03" db="EMBL/GenBank/DDBJ databases">
        <title>Genomic Encyclopedia of Type Strains, Phase IV (KMG-IV): sequencing the most valuable type-strain genomes for metagenomic binning, comparative biology and taxonomic classification.</title>
        <authorList>
            <person name="Goeker M."/>
        </authorList>
    </citation>
    <scope>NUCLEOTIDE SEQUENCE [LARGE SCALE GENOMIC DNA]</scope>
    <source>
        <strain evidence="3 4">DSM 100433</strain>
    </source>
</reference>
<comment type="caution">
    <text evidence="3">The sequence shown here is derived from an EMBL/GenBank/DDBJ whole genome shotgun (WGS) entry which is preliminary data.</text>
</comment>
<keyword evidence="1" id="KW-0378">Hydrolase</keyword>
<dbReference type="RefSeq" id="WP_132084399.1">
    <property type="nucleotide sequence ID" value="NZ_SLUK01000005.1"/>
</dbReference>
<dbReference type="InterPro" id="IPR050300">
    <property type="entry name" value="GDXG_lipolytic_enzyme"/>
</dbReference>
<dbReference type="SUPFAM" id="SSF53474">
    <property type="entry name" value="alpha/beta-Hydrolases"/>
    <property type="match status" value="1"/>
</dbReference>
<dbReference type="EMBL" id="SLUK01000005">
    <property type="protein sequence ID" value="TCL43379.1"/>
    <property type="molecule type" value="Genomic_DNA"/>
</dbReference>
<dbReference type="PANTHER" id="PTHR48081">
    <property type="entry name" value="AB HYDROLASE SUPERFAMILY PROTEIN C4A8.06C"/>
    <property type="match status" value="1"/>
</dbReference>
<dbReference type="InterPro" id="IPR029058">
    <property type="entry name" value="AB_hydrolase_fold"/>
</dbReference>
<dbReference type="Proteomes" id="UP000294682">
    <property type="component" value="Unassembled WGS sequence"/>
</dbReference>
<evidence type="ECO:0000313" key="4">
    <source>
        <dbReference type="Proteomes" id="UP000294682"/>
    </source>
</evidence>
<organism evidence="3 4">
    <name type="scientific">Harryflintia acetispora</name>
    <dbReference type="NCBI Taxonomy" id="1849041"/>
    <lineage>
        <taxon>Bacteria</taxon>
        <taxon>Bacillati</taxon>
        <taxon>Bacillota</taxon>
        <taxon>Clostridia</taxon>
        <taxon>Eubacteriales</taxon>
        <taxon>Oscillospiraceae</taxon>
        <taxon>Harryflintia</taxon>
    </lineage>
</organism>
<proteinExistence type="predicted"/>
<dbReference type="AlphaFoldDB" id="A0A9X8UJQ0"/>
<name>A0A9X8UJQ0_9FIRM</name>
<dbReference type="InterPro" id="IPR049492">
    <property type="entry name" value="BD-FAE-like_dom"/>
</dbReference>
<gene>
    <name evidence="3" type="ORF">EDD78_1057</name>
</gene>